<dbReference type="EMBL" id="JBGMDY010000006">
    <property type="protein sequence ID" value="KAL2330588.1"/>
    <property type="molecule type" value="Genomic_DNA"/>
</dbReference>
<comment type="caution">
    <text evidence="1">The sequence shown here is derived from an EMBL/GenBank/DDBJ whole genome shotgun (WGS) entry which is preliminary data.</text>
</comment>
<accession>A0ABD1M4V9</accession>
<reference evidence="1 2" key="1">
    <citation type="submission" date="2024-08" db="EMBL/GenBank/DDBJ databases">
        <title>Insights into the chromosomal genome structure of Flemingia macrophylla.</title>
        <authorList>
            <person name="Ding Y."/>
            <person name="Zhao Y."/>
            <person name="Bi W."/>
            <person name="Wu M."/>
            <person name="Zhao G."/>
            <person name="Gong Y."/>
            <person name="Li W."/>
            <person name="Zhang P."/>
        </authorList>
    </citation>
    <scope>NUCLEOTIDE SEQUENCE [LARGE SCALE GENOMIC DNA]</scope>
    <source>
        <strain evidence="1">DYQJB</strain>
        <tissue evidence="1">Leaf</tissue>
    </source>
</reference>
<evidence type="ECO:0000313" key="2">
    <source>
        <dbReference type="Proteomes" id="UP001603857"/>
    </source>
</evidence>
<dbReference type="Proteomes" id="UP001603857">
    <property type="component" value="Unassembled WGS sequence"/>
</dbReference>
<dbReference type="AlphaFoldDB" id="A0ABD1M4V9"/>
<proteinExistence type="predicted"/>
<protein>
    <submittedName>
        <fullName evidence="1">Uncharacterized protein</fullName>
    </submittedName>
</protein>
<evidence type="ECO:0000313" key="1">
    <source>
        <dbReference type="EMBL" id="KAL2330588.1"/>
    </source>
</evidence>
<sequence>MDITPAYSCLLGRPYIHDAKAVPSTLHQKIKFVVGDKLVTVQAEDDMLINKPPALPYVDAVEEAIETSF</sequence>
<gene>
    <name evidence="1" type="ORF">Fmac_018169</name>
</gene>
<keyword evidence="2" id="KW-1185">Reference proteome</keyword>
<organism evidence="1 2">
    <name type="scientific">Flemingia macrophylla</name>
    <dbReference type="NCBI Taxonomy" id="520843"/>
    <lineage>
        <taxon>Eukaryota</taxon>
        <taxon>Viridiplantae</taxon>
        <taxon>Streptophyta</taxon>
        <taxon>Embryophyta</taxon>
        <taxon>Tracheophyta</taxon>
        <taxon>Spermatophyta</taxon>
        <taxon>Magnoliopsida</taxon>
        <taxon>eudicotyledons</taxon>
        <taxon>Gunneridae</taxon>
        <taxon>Pentapetalae</taxon>
        <taxon>rosids</taxon>
        <taxon>fabids</taxon>
        <taxon>Fabales</taxon>
        <taxon>Fabaceae</taxon>
        <taxon>Papilionoideae</taxon>
        <taxon>50 kb inversion clade</taxon>
        <taxon>NPAAA clade</taxon>
        <taxon>indigoferoid/millettioid clade</taxon>
        <taxon>Phaseoleae</taxon>
        <taxon>Flemingia</taxon>
    </lineage>
</organism>
<name>A0ABD1M4V9_9FABA</name>